<dbReference type="Proteomes" id="UP000078200">
    <property type="component" value="Unassembled WGS sequence"/>
</dbReference>
<dbReference type="VEuPathDB" id="VectorBase:GAUT010784"/>
<reference evidence="1" key="1">
    <citation type="submission" date="2020-05" db="UniProtKB">
        <authorList>
            <consortium name="EnsemblMetazoa"/>
        </authorList>
    </citation>
    <scope>IDENTIFICATION</scope>
    <source>
        <strain evidence="1">TTRI</strain>
    </source>
</reference>
<dbReference type="EnsemblMetazoa" id="GAUT010784-RA">
    <property type="protein sequence ID" value="GAUT010784-PA"/>
    <property type="gene ID" value="GAUT010784"/>
</dbReference>
<evidence type="ECO:0000313" key="2">
    <source>
        <dbReference type="Proteomes" id="UP000078200"/>
    </source>
</evidence>
<evidence type="ECO:0000313" key="1">
    <source>
        <dbReference type="EnsemblMetazoa" id="GAUT010784-PA"/>
    </source>
</evidence>
<protein>
    <submittedName>
        <fullName evidence="1">Uncharacterized protein</fullName>
    </submittedName>
</protein>
<organism evidence="1 2">
    <name type="scientific">Glossina austeni</name>
    <name type="common">Savannah tsetse fly</name>
    <dbReference type="NCBI Taxonomy" id="7395"/>
    <lineage>
        <taxon>Eukaryota</taxon>
        <taxon>Metazoa</taxon>
        <taxon>Ecdysozoa</taxon>
        <taxon>Arthropoda</taxon>
        <taxon>Hexapoda</taxon>
        <taxon>Insecta</taxon>
        <taxon>Pterygota</taxon>
        <taxon>Neoptera</taxon>
        <taxon>Endopterygota</taxon>
        <taxon>Diptera</taxon>
        <taxon>Brachycera</taxon>
        <taxon>Muscomorpha</taxon>
        <taxon>Hippoboscoidea</taxon>
        <taxon>Glossinidae</taxon>
        <taxon>Glossina</taxon>
    </lineage>
</organism>
<keyword evidence="2" id="KW-1185">Reference proteome</keyword>
<sequence>MTDELTRALCVVHSPNDQHNLQIIARFNNSQSNDDLASKEFDLPPTYDEVMKSYLHMKQKQISNIKSSYIYNEGQISLSIIQVQNGSTVNFEDGKTSVNARDVLNIHLSDRHNT</sequence>
<name>A0A1A9UP06_GLOAU</name>
<accession>A0A1A9UP06</accession>
<dbReference type="AlphaFoldDB" id="A0A1A9UP06"/>
<proteinExistence type="predicted"/>